<dbReference type="KEGG" id="lmoi:VV02_18045"/>
<feature type="transmembrane region" description="Helical" evidence="1">
    <location>
        <begin position="66"/>
        <end position="85"/>
    </location>
</feature>
<feature type="transmembrane region" description="Helical" evidence="1">
    <location>
        <begin position="166"/>
        <end position="184"/>
    </location>
</feature>
<organism evidence="3 4">
    <name type="scientific">Luteipulveratus mongoliensis</name>
    <dbReference type="NCBI Taxonomy" id="571913"/>
    <lineage>
        <taxon>Bacteria</taxon>
        <taxon>Bacillati</taxon>
        <taxon>Actinomycetota</taxon>
        <taxon>Actinomycetes</taxon>
        <taxon>Micrococcales</taxon>
        <taxon>Dermacoccaceae</taxon>
        <taxon>Luteipulveratus</taxon>
    </lineage>
</organism>
<sequence>MAGDIPQAARPAVQRRPSRNELVVLGVLFLLVVGLFALYGPLNHGPARWNLRTPIDEHIPLVKQLVVPYVSILALAPLSLLLFAVRAPQLARSALVSAVLLLVVAFVFYVFAQTHVPRPVVRGDDVFARMLRAVYGNDEAYNCFPSLHAGFSVIIGVHWLRYNARVGRYVAAWCALIMASTVFVHQHYIADMLGGLVVAGAACWVGRLSSQPQHADLIHA</sequence>
<dbReference type="AlphaFoldDB" id="A0A0K1JKR2"/>
<protein>
    <recommendedName>
        <fullName evidence="2">Inositolphosphotransferase Aur1/Ipt1 domain-containing protein</fullName>
    </recommendedName>
</protein>
<feature type="domain" description="Inositolphosphotransferase Aur1/Ipt1" evidence="2">
    <location>
        <begin position="51"/>
        <end position="204"/>
    </location>
</feature>
<reference evidence="3 4" key="1">
    <citation type="submission" date="2015-03" db="EMBL/GenBank/DDBJ databases">
        <title>Luteipulveratus halotolerans sp. nov., a novel actinobacterium (Dermacoccaceae) from Sarawak, Malaysia.</title>
        <authorList>
            <person name="Juboi H."/>
            <person name="Basik A."/>
            <person name="Shamsul S.S."/>
            <person name="Arnold P."/>
            <person name="Schmitt E.K."/>
            <person name="Sanglier J.-J."/>
            <person name="Yeo T."/>
        </authorList>
    </citation>
    <scope>NUCLEOTIDE SEQUENCE [LARGE SCALE GENOMIC DNA]</scope>
    <source>
        <strain evidence="3 4">MN07-A0370</strain>
    </source>
</reference>
<keyword evidence="1" id="KW-1133">Transmembrane helix</keyword>
<evidence type="ECO:0000313" key="4">
    <source>
        <dbReference type="Proteomes" id="UP000066480"/>
    </source>
</evidence>
<dbReference type="EMBL" id="CP011112">
    <property type="protein sequence ID" value="AKU17309.1"/>
    <property type="molecule type" value="Genomic_DNA"/>
</dbReference>
<gene>
    <name evidence="3" type="ORF">VV02_18045</name>
</gene>
<evidence type="ECO:0000259" key="2">
    <source>
        <dbReference type="Pfam" id="PF14378"/>
    </source>
</evidence>
<keyword evidence="4" id="KW-1185">Reference proteome</keyword>
<dbReference type="InterPro" id="IPR026841">
    <property type="entry name" value="Aur1/Ipt1"/>
</dbReference>
<dbReference type="InterPro" id="IPR036938">
    <property type="entry name" value="PAP2/HPO_sf"/>
</dbReference>
<dbReference type="Gene3D" id="1.20.144.10">
    <property type="entry name" value="Phosphatidic acid phosphatase type 2/haloperoxidase"/>
    <property type="match status" value="1"/>
</dbReference>
<accession>A0A0K1JKR2</accession>
<feature type="transmembrane region" description="Helical" evidence="1">
    <location>
        <begin position="22"/>
        <end position="42"/>
    </location>
</feature>
<evidence type="ECO:0000256" key="1">
    <source>
        <dbReference type="SAM" id="Phobius"/>
    </source>
</evidence>
<dbReference type="STRING" id="571913.VV02_18045"/>
<proteinExistence type="predicted"/>
<dbReference type="SUPFAM" id="SSF48317">
    <property type="entry name" value="Acid phosphatase/Vanadium-dependent haloperoxidase"/>
    <property type="match status" value="1"/>
</dbReference>
<dbReference type="Pfam" id="PF14378">
    <property type="entry name" value="PAP2_3"/>
    <property type="match status" value="1"/>
</dbReference>
<dbReference type="GO" id="GO:0016020">
    <property type="term" value="C:membrane"/>
    <property type="evidence" value="ECO:0007669"/>
    <property type="project" value="UniProtKB-SubCell"/>
</dbReference>
<dbReference type="OrthoDB" id="256494at2"/>
<keyword evidence="1" id="KW-0812">Transmembrane</keyword>
<keyword evidence="1" id="KW-0472">Membrane</keyword>
<dbReference type="Proteomes" id="UP000066480">
    <property type="component" value="Chromosome"/>
</dbReference>
<dbReference type="RefSeq" id="WP_052593716.1">
    <property type="nucleotide sequence ID" value="NZ_CP011112.1"/>
</dbReference>
<evidence type="ECO:0000313" key="3">
    <source>
        <dbReference type="EMBL" id="AKU17309.1"/>
    </source>
</evidence>
<name>A0A0K1JKR2_9MICO</name>
<feature type="transmembrane region" description="Helical" evidence="1">
    <location>
        <begin position="94"/>
        <end position="112"/>
    </location>
</feature>